<dbReference type="Proteomes" id="UP001549145">
    <property type="component" value="Unassembled WGS sequence"/>
</dbReference>
<reference evidence="1 2" key="1">
    <citation type="submission" date="2024-06" db="EMBL/GenBank/DDBJ databases">
        <title>Genomic Encyclopedia of Type Strains, Phase IV (KMG-IV): sequencing the most valuable type-strain genomes for metagenomic binning, comparative biology and taxonomic classification.</title>
        <authorList>
            <person name="Goeker M."/>
        </authorList>
    </citation>
    <scope>NUCLEOTIDE SEQUENCE [LARGE SCALE GENOMIC DNA]</scope>
    <source>
        <strain evidence="1 2">DSM 21331</strain>
    </source>
</reference>
<gene>
    <name evidence="1" type="ORF">ABID43_003527</name>
</gene>
<comment type="caution">
    <text evidence="1">The sequence shown here is derived from an EMBL/GenBank/DDBJ whole genome shotgun (WGS) entry which is preliminary data.</text>
</comment>
<evidence type="ECO:0000313" key="1">
    <source>
        <dbReference type="EMBL" id="MET3693972.1"/>
    </source>
</evidence>
<name>A0ABV2L817_9HYPH</name>
<accession>A0ABV2L817</accession>
<dbReference type="RefSeq" id="WP_056097081.1">
    <property type="nucleotide sequence ID" value="NZ_BPQL01000020.1"/>
</dbReference>
<evidence type="ECO:0000313" key="2">
    <source>
        <dbReference type="Proteomes" id="UP001549145"/>
    </source>
</evidence>
<proteinExistence type="predicted"/>
<dbReference type="EMBL" id="JBEPMM010000011">
    <property type="protein sequence ID" value="MET3693972.1"/>
    <property type="molecule type" value="Genomic_DNA"/>
</dbReference>
<sequence>MILRLGDFPYRRVRVACLWCPRRRGDYCTERMIARLGPNASLDAVLLAVTVTCRWPKAWGKRGPNQYVPWCRAYLVDLGTDRPPDRQS</sequence>
<protein>
    <submittedName>
        <fullName evidence="1">Uncharacterized protein</fullName>
    </submittedName>
</protein>
<organism evidence="1 2">
    <name type="scientific">Methylobacterium goesingense</name>
    <dbReference type="NCBI Taxonomy" id="243690"/>
    <lineage>
        <taxon>Bacteria</taxon>
        <taxon>Pseudomonadati</taxon>
        <taxon>Pseudomonadota</taxon>
        <taxon>Alphaproteobacteria</taxon>
        <taxon>Hyphomicrobiales</taxon>
        <taxon>Methylobacteriaceae</taxon>
        <taxon>Methylobacterium</taxon>
    </lineage>
</organism>
<keyword evidence="2" id="KW-1185">Reference proteome</keyword>